<reference evidence="4 5" key="1">
    <citation type="submission" date="2020-06" db="EMBL/GenBank/DDBJ databases">
        <title>Reclassification of Facklamia ignava, Facklamia soureckii and Facklami tabacinasalis as Falseniella iganva gen. nov., comb. nov., Hutsoniella ignava gen. nov., comb. nov., and Ruoffia tabacinasalis gen. nov., comb. nov and description of Ruoffia haltotolerans sp. nov., isolated from hypersaline Inland Sea of Qatar.</title>
        <authorList>
            <person name="Fotedar R."/>
            <person name="Sankaranarayanan K."/>
            <person name="Lawson P."/>
            <person name="Caldwell M."/>
            <person name="Zeyara A."/>
            <person name="Al Malki A."/>
            <person name="Ali M."/>
        </authorList>
    </citation>
    <scope>NUCLEOTIDE SEQUENCE [LARGE SCALE GENOMIC DNA]</scope>
    <source>
        <strain evidence="4 5">INB8</strain>
    </source>
</reference>
<dbReference type="InterPro" id="IPR036291">
    <property type="entry name" value="NAD(P)-bd_dom_sf"/>
</dbReference>
<comment type="caution">
    <text evidence="4">The sequence shown here is derived from an EMBL/GenBank/DDBJ whole genome shotgun (WGS) entry which is preliminary data.</text>
</comment>
<dbReference type="InterPro" id="IPR006140">
    <property type="entry name" value="D-isomer_DH_NAD-bd"/>
</dbReference>
<dbReference type="PANTHER" id="PTHR11014">
    <property type="entry name" value="PEPTIDASE M20 FAMILY MEMBER"/>
    <property type="match status" value="1"/>
</dbReference>
<dbReference type="Gene3D" id="3.40.50.720">
    <property type="entry name" value="NAD(P)-binding Rossmann-like Domain"/>
    <property type="match status" value="1"/>
</dbReference>
<dbReference type="Proteomes" id="UP000571018">
    <property type="component" value="Unassembled WGS sequence"/>
</dbReference>
<sequence>MTALLDVTSPEPPEADSPSYDLPNVVLSPHIAGSAGKGYYGAYPEESQDPIAAAGQLINALQTIKSRNVKAVNPAVVSITRVQGGFNHNIIPDKVELEGTLRALMMKQESLFIGRLNKLRTELVQHWM</sequence>
<dbReference type="Pfam" id="PF02826">
    <property type="entry name" value="2-Hacid_dh_C"/>
    <property type="match status" value="1"/>
</dbReference>
<dbReference type="GO" id="GO:0016787">
    <property type="term" value="F:hydrolase activity"/>
    <property type="evidence" value="ECO:0007669"/>
    <property type="project" value="InterPro"/>
</dbReference>
<evidence type="ECO:0000259" key="2">
    <source>
        <dbReference type="Pfam" id="PF02826"/>
    </source>
</evidence>
<feature type="domain" description="D-isomer specific 2-hydroxyacid dehydrogenase NAD-binding" evidence="2">
    <location>
        <begin position="3"/>
        <end position="32"/>
    </location>
</feature>
<dbReference type="Gene3D" id="3.30.70.360">
    <property type="match status" value="1"/>
</dbReference>
<evidence type="ECO:0000256" key="1">
    <source>
        <dbReference type="SAM" id="MobiDB-lite"/>
    </source>
</evidence>
<dbReference type="EMBL" id="JACAOA010000045">
    <property type="protein sequence ID" value="MBA5730191.1"/>
    <property type="molecule type" value="Genomic_DNA"/>
</dbReference>
<dbReference type="SUPFAM" id="SSF55031">
    <property type="entry name" value="Bacterial exopeptidase dimerisation domain"/>
    <property type="match status" value="1"/>
</dbReference>
<dbReference type="AlphaFoldDB" id="A0A839A8I2"/>
<keyword evidence="5" id="KW-1185">Reference proteome</keyword>
<dbReference type="PANTHER" id="PTHR11014:SF63">
    <property type="entry name" value="METALLOPEPTIDASE, PUTATIVE (AFU_ORTHOLOGUE AFUA_6G09600)-RELATED"/>
    <property type="match status" value="1"/>
</dbReference>
<evidence type="ECO:0000259" key="3">
    <source>
        <dbReference type="Pfam" id="PF07687"/>
    </source>
</evidence>
<dbReference type="SUPFAM" id="SSF51735">
    <property type="entry name" value="NAD(P)-binding Rossmann-fold domains"/>
    <property type="match status" value="1"/>
</dbReference>
<feature type="domain" description="Peptidase M20 dimerisation" evidence="3">
    <location>
        <begin position="39"/>
        <end position="104"/>
    </location>
</feature>
<dbReference type="InterPro" id="IPR017439">
    <property type="entry name" value="Amidohydrolase"/>
</dbReference>
<dbReference type="Pfam" id="PF07687">
    <property type="entry name" value="M20_dimer"/>
    <property type="match status" value="1"/>
</dbReference>
<accession>A0A839A8I2</accession>
<name>A0A839A8I2_9LACT</name>
<feature type="region of interest" description="Disordered" evidence="1">
    <location>
        <begin position="1"/>
        <end position="21"/>
    </location>
</feature>
<evidence type="ECO:0000313" key="4">
    <source>
        <dbReference type="EMBL" id="MBA5730191.1"/>
    </source>
</evidence>
<dbReference type="InterPro" id="IPR036264">
    <property type="entry name" value="Bact_exopeptidase_dim_dom"/>
</dbReference>
<protein>
    <submittedName>
        <fullName evidence="4">Peptidase dimerization domain-containing protein</fullName>
    </submittedName>
</protein>
<dbReference type="InterPro" id="IPR011650">
    <property type="entry name" value="Peptidase_M20_dimer"/>
</dbReference>
<dbReference type="GO" id="GO:0051287">
    <property type="term" value="F:NAD binding"/>
    <property type="evidence" value="ECO:0007669"/>
    <property type="project" value="InterPro"/>
</dbReference>
<evidence type="ECO:0000313" key="5">
    <source>
        <dbReference type="Proteomes" id="UP000571018"/>
    </source>
</evidence>
<gene>
    <name evidence="4" type="ORF">HW423_10395</name>
</gene>
<proteinExistence type="predicted"/>
<organism evidence="4 5">
    <name type="scientific">Ruoffia halotolerans</name>
    <dbReference type="NCBI Taxonomy" id="2748684"/>
    <lineage>
        <taxon>Bacteria</taxon>
        <taxon>Bacillati</taxon>
        <taxon>Bacillota</taxon>
        <taxon>Bacilli</taxon>
        <taxon>Lactobacillales</taxon>
        <taxon>Aerococcaceae</taxon>
        <taxon>Ruoffia</taxon>
    </lineage>
</organism>